<dbReference type="KEGG" id="rain:Rai3103_04285"/>
<proteinExistence type="predicted"/>
<dbReference type="EMBL" id="CP045725">
    <property type="protein sequence ID" value="QGF23011.1"/>
    <property type="molecule type" value="Genomic_DNA"/>
</dbReference>
<organism evidence="2 3">
    <name type="scientific">Raineyella fluvialis</name>
    <dbReference type="NCBI Taxonomy" id="2662261"/>
    <lineage>
        <taxon>Bacteria</taxon>
        <taxon>Bacillati</taxon>
        <taxon>Actinomycetota</taxon>
        <taxon>Actinomycetes</taxon>
        <taxon>Propionibacteriales</taxon>
        <taxon>Propionibacteriaceae</taxon>
        <taxon>Raineyella</taxon>
    </lineage>
</organism>
<evidence type="ECO:0000313" key="3">
    <source>
        <dbReference type="Proteomes" id="UP000386847"/>
    </source>
</evidence>
<protein>
    <submittedName>
        <fullName evidence="2">Uncharacterized protein</fullName>
    </submittedName>
</protein>
<keyword evidence="1" id="KW-0472">Membrane</keyword>
<gene>
    <name evidence="2" type="ORF">Rai3103_04285</name>
</gene>
<dbReference type="AlphaFoldDB" id="A0A5Q2F9F1"/>
<keyword evidence="1" id="KW-1133">Transmembrane helix</keyword>
<feature type="transmembrane region" description="Helical" evidence="1">
    <location>
        <begin position="47"/>
        <end position="65"/>
    </location>
</feature>
<feature type="transmembrane region" description="Helical" evidence="1">
    <location>
        <begin position="21"/>
        <end position="41"/>
    </location>
</feature>
<keyword evidence="1" id="KW-0812">Transmembrane</keyword>
<evidence type="ECO:0000313" key="2">
    <source>
        <dbReference type="EMBL" id="QGF23011.1"/>
    </source>
</evidence>
<reference evidence="2 3" key="1">
    <citation type="submission" date="2019-10" db="EMBL/GenBank/DDBJ databases">
        <title>Genomic analysis of Raineyella sp. CBA3103.</title>
        <authorList>
            <person name="Roh S.W."/>
        </authorList>
    </citation>
    <scope>NUCLEOTIDE SEQUENCE [LARGE SCALE GENOMIC DNA]</scope>
    <source>
        <strain evidence="2 3">CBA3103</strain>
    </source>
</reference>
<dbReference type="RefSeq" id="WP_153571538.1">
    <property type="nucleotide sequence ID" value="NZ_CP045725.1"/>
</dbReference>
<name>A0A5Q2F9F1_9ACTN</name>
<dbReference type="Proteomes" id="UP000386847">
    <property type="component" value="Chromosome"/>
</dbReference>
<sequence length="74" mass="7662">MTTQTYQSIAETDSQEGSHQGLLQAGSAFLTIALIGVLLGALAANSVLMSVGALIGVVGAFILSCRELPLRRTE</sequence>
<accession>A0A5Q2F9F1</accession>
<keyword evidence="3" id="KW-1185">Reference proteome</keyword>
<evidence type="ECO:0000256" key="1">
    <source>
        <dbReference type="SAM" id="Phobius"/>
    </source>
</evidence>